<dbReference type="PANTHER" id="PTHR46561">
    <property type="entry name" value="SERPENTINE RECEPTOR, CLASS AB (CLASS A-LIKE)-RELATED"/>
    <property type="match status" value="1"/>
</dbReference>
<keyword evidence="3 5" id="KW-1133">Transmembrane helix</keyword>
<gene>
    <name evidence="6" type="ORF">PMAYCL1PPCAC_31439</name>
</gene>
<organism evidence="6 7">
    <name type="scientific">Pristionchus mayeri</name>
    <dbReference type="NCBI Taxonomy" id="1317129"/>
    <lineage>
        <taxon>Eukaryota</taxon>
        <taxon>Metazoa</taxon>
        <taxon>Ecdysozoa</taxon>
        <taxon>Nematoda</taxon>
        <taxon>Chromadorea</taxon>
        <taxon>Rhabditida</taxon>
        <taxon>Rhabditina</taxon>
        <taxon>Diplogasteromorpha</taxon>
        <taxon>Diplogasteroidea</taxon>
        <taxon>Neodiplogasteridae</taxon>
        <taxon>Pristionchus</taxon>
    </lineage>
</organism>
<keyword evidence="7" id="KW-1185">Reference proteome</keyword>
<keyword evidence="4 5" id="KW-0472">Membrane</keyword>
<feature type="transmembrane region" description="Helical" evidence="5">
    <location>
        <begin position="48"/>
        <end position="66"/>
    </location>
</feature>
<keyword evidence="2 5" id="KW-0812">Transmembrane</keyword>
<proteinExistence type="predicted"/>
<evidence type="ECO:0000256" key="2">
    <source>
        <dbReference type="ARBA" id="ARBA00022692"/>
    </source>
</evidence>
<accession>A0AAN5IE63</accession>
<evidence type="ECO:0000256" key="5">
    <source>
        <dbReference type="SAM" id="Phobius"/>
    </source>
</evidence>
<dbReference type="PANTHER" id="PTHR46561:SF11">
    <property type="entry name" value="SERPENTINE RECEPTOR CLASS ALPHA_BETA-14"/>
    <property type="match status" value="1"/>
</dbReference>
<evidence type="ECO:0000313" key="6">
    <source>
        <dbReference type="EMBL" id="GMR61244.1"/>
    </source>
</evidence>
<evidence type="ECO:0000256" key="3">
    <source>
        <dbReference type="ARBA" id="ARBA00022989"/>
    </source>
</evidence>
<dbReference type="EMBL" id="BTRK01000006">
    <property type="protein sequence ID" value="GMR61244.1"/>
    <property type="molecule type" value="Genomic_DNA"/>
</dbReference>
<feature type="transmembrane region" description="Helical" evidence="5">
    <location>
        <begin position="7"/>
        <end position="28"/>
    </location>
</feature>
<evidence type="ECO:0000256" key="1">
    <source>
        <dbReference type="ARBA" id="ARBA00004141"/>
    </source>
</evidence>
<dbReference type="Pfam" id="PF10292">
    <property type="entry name" value="7TM_GPCR_Srab"/>
    <property type="match status" value="1"/>
</dbReference>
<name>A0AAN5IE63_9BILA</name>
<reference evidence="7" key="1">
    <citation type="submission" date="2022-10" db="EMBL/GenBank/DDBJ databases">
        <title>Genome assembly of Pristionchus species.</title>
        <authorList>
            <person name="Yoshida K."/>
            <person name="Sommer R.J."/>
        </authorList>
    </citation>
    <scope>NUCLEOTIDE SEQUENCE [LARGE SCALE GENOMIC DNA]</scope>
    <source>
        <strain evidence="7">RS5460</strain>
    </source>
</reference>
<dbReference type="GO" id="GO:0016020">
    <property type="term" value="C:membrane"/>
    <property type="evidence" value="ECO:0007669"/>
    <property type="project" value="UniProtKB-SubCell"/>
</dbReference>
<comment type="subcellular location">
    <subcellularLocation>
        <location evidence="1">Membrane</location>
        <topology evidence="1">Multi-pass membrane protein</topology>
    </subcellularLocation>
</comment>
<sequence>MLMRFHYFYIVALMFSCCIDFTLTLYRFQTRDARVSILSSQELFLRRFPQLIAIYGTFSSMFMMSVERLAASRNFKTHESSKRNDVYFWVHIAILCSMIPPSLLSYNFASNFSISTLIPAGGHMYHQILAVPISLIEWLTIFLFEYLLRLNRTRLRKVGFSLTERYQIDENIRSLELLRSLARFHGFLTLSGAIAFLLIGYRMENEPGYPIFEESINLLQLQGILLPLLLMRHKR</sequence>
<evidence type="ECO:0008006" key="8">
    <source>
        <dbReference type="Google" id="ProtNLM"/>
    </source>
</evidence>
<dbReference type="Proteomes" id="UP001328107">
    <property type="component" value="Unassembled WGS sequence"/>
</dbReference>
<feature type="transmembrane region" description="Helical" evidence="5">
    <location>
        <begin position="181"/>
        <end position="203"/>
    </location>
</feature>
<protein>
    <recommendedName>
        <fullName evidence="8">G protein-coupled receptor</fullName>
    </recommendedName>
</protein>
<dbReference type="PROSITE" id="PS51257">
    <property type="entry name" value="PROKAR_LIPOPROTEIN"/>
    <property type="match status" value="1"/>
</dbReference>
<dbReference type="InterPro" id="IPR053286">
    <property type="entry name" value="Nematode_rcpt-like_srab"/>
</dbReference>
<evidence type="ECO:0000313" key="7">
    <source>
        <dbReference type="Proteomes" id="UP001328107"/>
    </source>
</evidence>
<feature type="transmembrane region" description="Helical" evidence="5">
    <location>
        <begin position="124"/>
        <end position="148"/>
    </location>
</feature>
<comment type="caution">
    <text evidence="6">The sequence shown here is derived from an EMBL/GenBank/DDBJ whole genome shotgun (WGS) entry which is preliminary data.</text>
</comment>
<feature type="transmembrane region" description="Helical" evidence="5">
    <location>
        <begin position="86"/>
        <end position="104"/>
    </location>
</feature>
<feature type="non-terminal residue" evidence="6">
    <location>
        <position position="235"/>
    </location>
</feature>
<evidence type="ECO:0000256" key="4">
    <source>
        <dbReference type="ARBA" id="ARBA00023136"/>
    </source>
</evidence>
<dbReference type="InterPro" id="IPR019408">
    <property type="entry name" value="7TM_GPCR_serpentine_rcpt_Srab"/>
</dbReference>
<dbReference type="AlphaFoldDB" id="A0AAN5IE63"/>